<evidence type="ECO:0000256" key="1">
    <source>
        <dbReference type="SAM" id="MobiDB-lite"/>
    </source>
</evidence>
<reference evidence="2 3" key="1">
    <citation type="submission" date="2009-11" db="EMBL/GenBank/DDBJ databases">
        <title>Annotation of Allomyces macrogynus ATCC 38327.</title>
        <authorList>
            <consortium name="The Broad Institute Genome Sequencing Platform"/>
            <person name="Russ C."/>
            <person name="Cuomo C."/>
            <person name="Burger G."/>
            <person name="Gray M.W."/>
            <person name="Holland P.W.H."/>
            <person name="King N."/>
            <person name="Lang F.B.F."/>
            <person name="Roger A.J."/>
            <person name="Ruiz-Trillo I."/>
            <person name="Young S.K."/>
            <person name="Zeng Q."/>
            <person name="Gargeya S."/>
            <person name="Fitzgerald M."/>
            <person name="Haas B."/>
            <person name="Abouelleil A."/>
            <person name="Alvarado L."/>
            <person name="Arachchi H.M."/>
            <person name="Berlin A."/>
            <person name="Chapman S.B."/>
            <person name="Gearin G."/>
            <person name="Goldberg J."/>
            <person name="Griggs A."/>
            <person name="Gujja S."/>
            <person name="Hansen M."/>
            <person name="Heiman D."/>
            <person name="Howarth C."/>
            <person name="Larimer J."/>
            <person name="Lui A."/>
            <person name="MacDonald P.J.P."/>
            <person name="McCowen C."/>
            <person name="Montmayeur A."/>
            <person name="Murphy C."/>
            <person name="Neiman D."/>
            <person name="Pearson M."/>
            <person name="Priest M."/>
            <person name="Roberts A."/>
            <person name="Saif S."/>
            <person name="Shea T."/>
            <person name="Sisk P."/>
            <person name="Stolte C."/>
            <person name="Sykes S."/>
            <person name="Wortman J."/>
            <person name="Nusbaum C."/>
            <person name="Birren B."/>
        </authorList>
    </citation>
    <scope>NUCLEOTIDE SEQUENCE [LARGE SCALE GENOMIC DNA]</scope>
    <source>
        <strain evidence="2 3">ATCC 38327</strain>
    </source>
</reference>
<keyword evidence="3" id="KW-1185">Reference proteome</keyword>
<dbReference type="AlphaFoldDB" id="A0A0L0SWR5"/>
<evidence type="ECO:0000313" key="2">
    <source>
        <dbReference type="EMBL" id="KNE66845.1"/>
    </source>
</evidence>
<dbReference type="Proteomes" id="UP000054350">
    <property type="component" value="Unassembled WGS sequence"/>
</dbReference>
<reference evidence="3" key="2">
    <citation type="submission" date="2009-11" db="EMBL/GenBank/DDBJ databases">
        <title>The Genome Sequence of Allomyces macrogynus strain ATCC 38327.</title>
        <authorList>
            <consortium name="The Broad Institute Genome Sequencing Platform"/>
            <person name="Russ C."/>
            <person name="Cuomo C."/>
            <person name="Shea T."/>
            <person name="Young S.K."/>
            <person name="Zeng Q."/>
            <person name="Koehrsen M."/>
            <person name="Haas B."/>
            <person name="Borodovsky M."/>
            <person name="Guigo R."/>
            <person name="Alvarado L."/>
            <person name="Berlin A."/>
            <person name="Borenstein D."/>
            <person name="Chen Z."/>
            <person name="Engels R."/>
            <person name="Freedman E."/>
            <person name="Gellesch M."/>
            <person name="Goldberg J."/>
            <person name="Griggs A."/>
            <person name="Gujja S."/>
            <person name="Heiman D."/>
            <person name="Hepburn T."/>
            <person name="Howarth C."/>
            <person name="Jen D."/>
            <person name="Larson L."/>
            <person name="Lewis B."/>
            <person name="Mehta T."/>
            <person name="Park D."/>
            <person name="Pearson M."/>
            <person name="Roberts A."/>
            <person name="Saif S."/>
            <person name="Shenoy N."/>
            <person name="Sisk P."/>
            <person name="Stolte C."/>
            <person name="Sykes S."/>
            <person name="Walk T."/>
            <person name="White J."/>
            <person name="Yandava C."/>
            <person name="Burger G."/>
            <person name="Gray M.W."/>
            <person name="Holland P.W.H."/>
            <person name="King N."/>
            <person name="Lang F.B.F."/>
            <person name="Roger A.J."/>
            <person name="Ruiz-Trillo I."/>
            <person name="Lander E."/>
            <person name="Nusbaum C."/>
        </authorList>
    </citation>
    <scope>NUCLEOTIDE SEQUENCE [LARGE SCALE GENOMIC DNA]</scope>
    <source>
        <strain evidence="3">ATCC 38327</strain>
    </source>
</reference>
<sequence length="70" mass="7214">MLRHVVASARESLDSKGGAPSVVSAHMHHHLETIPDDNSDSGSPPVMSAAPVLYGRRHTAGTAVGEESAA</sequence>
<dbReference type="EMBL" id="GG745351">
    <property type="protein sequence ID" value="KNE66845.1"/>
    <property type="molecule type" value="Genomic_DNA"/>
</dbReference>
<gene>
    <name evidence="2" type="ORF">AMAG_19533</name>
</gene>
<organism evidence="2 3">
    <name type="scientific">Allomyces macrogynus (strain ATCC 38327)</name>
    <name type="common">Allomyces javanicus var. macrogynus</name>
    <dbReference type="NCBI Taxonomy" id="578462"/>
    <lineage>
        <taxon>Eukaryota</taxon>
        <taxon>Fungi</taxon>
        <taxon>Fungi incertae sedis</taxon>
        <taxon>Blastocladiomycota</taxon>
        <taxon>Blastocladiomycetes</taxon>
        <taxon>Blastocladiales</taxon>
        <taxon>Blastocladiaceae</taxon>
        <taxon>Allomyces</taxon>
    </lineage>
</organism>
<dbReference type="VEuPathDB" id="FungiDB:AMAG_19533"/>
<protein>
    <submittedName>
        <fullName evidence="2">Uncharacterized protein</fullName>
    </submittedName>
</protein>
<name>A0A0L0SWR5_ALLM3</name>
<evidence type="ECO:0000313" key="3">
    <source>
        <dbReference type="Proteomes" id="UP000054350"/>
    </source>
</evidence>
<accession>A0A0L0SWR5</accession>
<proteinExistence type="predicted"/>
<feature type="region of interest" description="Disordered" evidence="1">
    <location>
        <begin position="1"/>
        <end position="70"/>
    </location>
</feature>